<accession>A0ABD2X986</accession>
<evidence type="ECO:0000313" key="2">
    <source>
        <dbReference type="EMBL" id="KAL3401912.1"/>
    </source>
</evidence>
<proteinExistence type="predicted"/>
<sequence>MDATQCPPAAAAAAAAACGPQPSRSGRPGAGISARTRNLAKTMNADIVQAEPLDKGAIDNIIIPAGAINADKTTIVSLPPPPPPHPETTVLPSSTRVDHATATGCCPVANKSAQVIAESLDEQEAAEAAVVNSKLQHLQQARRDFVMSVADVGGTAISLEAADLHVSDISAPAQLLSDVASPPRLYRCPSLDDPYLKPECGRDHPQVAAARDYLQDKRFEDMFARYARRDDGDLGELGGDVDGATDFLDQEFLDTLEPGDLIDLDDDDFDVDAAAADDVDYCDRHRAKQRTAIPRRRCEPYRYEPDNLERLHKFCDPANYPHYRPSPPHRSSHHRDHRRHHRHHRRRGDGSSGAGRAQQPPPGRENLPEDLWDLQDPWANNNCPDQQRDLMDFSKDDDC</sequence>
<evidence type="ECO:0000313" key="3">
    <source>
        <dbReference type="Proteomes" id="UP001627154"/>
    </source>
</evidence>
<dbReference type="AlphaFoldDB" id="A0ABD2X986"/>
<dbReference type="EMBL" id="JBJJXI010000041">
    <property type="protein sequence ID" value="KAL3401912.1"/>
    <property type="molecule type" value="Genomic_DNA"/>
</dbReference>
<reference evidence="2 3" key="1">
    <citation type="journal article" date="2024" name="bioRxiv">
        <title>A reference genome for Trichogramma kaykai: A tiny desert-dwelling parasitoid wasp with competing sex-ratio distorters.</title>
        <authorList>
            <person name="Culotta J."/>
            <person name="Lindsey A.R."/>
        </authorList>
    </citation>
    <scope>NUCLEOTIDE SEQUENCE [LARGE SCALE GENOMIC DNA]</scope>
    <source>
        <strain evidence="2 3">KSX58</strain>
    </source>
</reference>
<feature type="compositionally biased region" description="Basic residues" evidence="1">
    <location>
        <begin position="330"/>
        <end position="347"/>
    </location>
</feature>
<evidence type="ECO:0000256" key="1">
    <source>
        <dbReference type="SAM" id="MobiDB-lite"/>
    </source>
</evidence>
<dbReference type="Proteomes" id="UP001627154">
    <property type="component" value="Unassembled WGS sequence"/>
</dbReference>
<protein>
    <submittedName>
        <fullName evidence="2">Uncharacterized protein</fullName>
    </submittedName>
</protein>
<gene>
    <name evidence="2" type="ORF">TKK_004938</name>
</gene>
<feature type="compositionally biased region" description="Basic and acidic residues" evidence="1">
    <location>
        <begin position="386"/>
        <end position="399"/>
    </location>
</feature>
<comment type="caution">
    <text evidence="2">The sequence shown here is derived from an EMBL/GenBank/DDBJ whole genome shotgun (WGS) entry which is preliminary data.</text>
</comment>
<organism evidence="2 3">
    <name type="scientific">Trichogramma kaykai</name>
    <dbReference type="NCBI Taxonomy" id="54128"/>
    <lineage>
        <taxon>Eukaryota</taxon>
        <taxon>Metazoa</taxon>
        <taxon>Ecdysozoa</taxon>
        <taxon>Arthropoda</taxon>
        <taxon>Hexapoda</taxon>
        <taxon>Insecta</taxon>
        <taxon>Pterygota</taxon>
        <taxon>Neoptera</taxon>
        <taxon>Endopterygota</taxon>
        <taxon>Hymenoptera</taxon>
        <taxon>Apocrita</taxon>
        <taxon>Proctotrupomorpha</taxon>
        <taxon>Chalcidoidea</taxon>
        <taxon>Trichogrammatidae</taxon>
        <taxon>Trichogramma</taxon>
    </lineage>
</organism>
<name>A0ABD2X986_9HYME</name>
<feature type="region of interest" description="Disordered" evidence="1">
    <location>
        <begin position="319"/>
        <end position="399"/>
    </location>
</feature>
<keyword evidence="3" id="KW-1185">Reference proteome</keyword>